<dbReference type="InParanoid" id="A0A165PAB9"/>
<dbReference type="EMBL" id="KV425891">
    <property type="protein sequence ID" value="KZW01879.1"/>
    <property type="molecule type" value="Genomic_DNA"/>
</dbReference>
<keyword evidence="7" id="KW-1185">Reference proteome</keyword>
<dbReference type="PROSITE" id="PS50865">
    <property type="entry name" value="ZF_MYND_2"/>
    <property type="match status" value="1"/>
</dbReference>
<keyword evidence="1" id="KW-0479">Metal-binding</keyword>
<dbReference type="OrthoDB" id="432970at2759"/>
<evidence type="ECO:0000313" key="6">
    <source>
        <dbReference type="EMBL" id="KZW01879.1"/>
    </source>
</evidence>
<dbReference type="Proteomes" id="UP000077266">
    <property type="component" value="Unassembled WGS sequence"/>
</dbReference>
<evidence type="ECO:0000259" key="5">
    <source>
        <dbReference type="PROSITE" id="PS50865"/>
    </source>
</evidence>
<dbReference type="AlphaFoldDB" id="A0A165PAB9"/>
<name>A0A165PAB9_EXIGL</name>
<evidence type="ECO:0000256" key="1">
    <source>
        <dbReference type="ARBA" id="ARBA00022723"/>
    </source>
</evidence>
<evidence type="ECO:0000313" key="7">
    <source>
        <dbReference type="Proteomes" id="UP000077266"/>
    </source>
</evidence>
<accession>A0A165PAB9</accession>
<keyword evidence="2 4" id="KW-0863">Zinc-finger</keyword>
<dbReference type="SUPFAM" id="SSF144232">
    <property type="entry name" value="HIT/MYND zinc finger-like"/>
    <property type="match status" value="1"/>
</dbReference>
<proteinExistence type="predicted"/>
<dbReference type="STRING" id="1314781.A0A165PAB9"/>
<reference evidence="6 7" key="1">
    <citation type="journal article" date="2016" name="Mol. Biol. Evol.">
        <title>Comparative Genomics of Early-Diverging Mushroom-Forming Fungi Provides Insights into the Origins of Lignocellulose Decay Capabilities.</title>
        <authorList>
            <person name="Nagy L.G."/>
            <person name="Riley R."/>
            <person name="Tritt A."/>
            <person name="Adam C."/>
            <person name="Daum C."/>
            <person name="Floudas D."/>
            <person name="Sun H."/>
            <person name="Yadav J.S."/>
            <person name="Pangilinan J."/>
            <person name="Larsson K.H."/>
            <person name="Matsuura K."/>
            <person name="Barry K."/>
            <person name="Labutti K."/>
            <person name="Kuo R."/>
            <person name="Ohm R.A."/>
            <person name="Bhattacharya S.S."/>
            <person name="Shirouzu T."/>
            <person name="Yoshinaga Y."/>
            <person name="Martin F.M."/>
            <person name="Grigoriev I.V."/>
            <person name="Hibbett D.S."/>
        </authorList>
    </citation>
    <scope>NUCLEOTIDE SEQUENCE [LARGE SCALE GENOMIC DNA]</scope>
    <source>
        <strain evidence="6 7">HHB12029</strain>
    </source>
</reference>
<sequence length="454" mass="52034">MERLANSLTAGITPAAPTVCPLCVTSLQEALREDDYESVVLRMRRNTSNHAFFTALMEFVTADRTFSHDERNALSRRLLLNQYRRCRKCKSTRPVPRSEDSDIFDSMHSAFCEILTRCLTTHRGQKHRVFADANGLWPCTREQLFPLGVEQSIRMLLLSFSRIPFPEGLTVMLLNVLLVDYRPLVFPELMDEHNREVVFETIIAAFHRTAQEAEQLPPDAVVAFLEEPPCLYESSVLWYLGAGPGSEPQDPDIVSEGFEAPLYQAIARLLTLVEDLRVEPEQWLQQLASIALRLLPRIPTPDRANPPELVYKQIAEASALGDDPYARLSQLLLYVRNKQSCFGPECEKTVLDMPSARPFARCAKCKMVKYCSKECQKRDWKDEDFPHKEICDILHEVLRFADLKMPPAEFAESCREHDFPVERAAQLDEWITMTVCKIEVNFRPELIEGFVPRV</sequence>
<keyword evidence="3" id="KW-0862">Zinc</keyword>
<organism evidence="6 7">
    <name type="scientific">Exidia glandulosa HHB12029</name>
    <dbReference type="NCBI Taxonomy" id="1314781"/>
    <lineage>
        <taxon>Eukaryota</taxon>
        <taxon>Fungi</taxon>
        <taxon>Dikarya</taxon>
        <taxon>Basidiomycota</taxon>
        <taxon>Agaricomycotina</taxon>
        <taxon>Agaricomycetes</taxon>
        <taxon>Auriculariales</taxon>
        <taxon>Exidiaceae</taxon>
        <taxon>Exidia</taxon>
    </lineage>
</organism>
<evidence type="ECO:0000256" key="4">
    <source>
        <dbReference type="PROSITE-ProRule" id="PRU00134"/>
    </source>
</evidence>
<evidence type="ECO:0000256" key="2">
    <source>
        <dbReference type="ARBA" id="ARBA00022771"/>
    </source>
</evidence>
<dbReference type="GO" id="GO:0008270">
    <property type="term" value="F:zinc ion binding"/>
    <property type="evidence" value="ECO:0007669"/>
    <property type="project" value="UniProtKB-KW"/>
</dbReference>
<protein>
    <recommendedName>
        <fullName evidence="5">MYND-type domain-containing protein</fullName>
    </recommendedName>
</protein>
<feature type="domain" description="MYND-type" evidence="5">
    <location>
        <begin position="343"/>
        <end position="391"/>
    </location>
</feature>
<dbReference type="InterPro" id="IPR002893">
    <property type="entry name" value="Znf_MYND"/>
</dbReference>
<evidence type="ECO:0000256" key="3">
    <source>
        <dbReference type="ARBA" id="ARBA00022833"/>
    </source>
</evidence>
<gene>
    <name evidence="6" type="ORF">EXIGLDRAFT_829788</name>
</gene>
<dbReference type="Gene3D" id="6.10.140.2220">
    <property type="match status" value="1"/>
</dbReference>
<dbReference type="Pfam" id="PF01753">
    <property type="entry name" value="zf-MYND"/>
    <property type="match status" value="1"/>
</dbReference>